<feature type="region of interest" description="Disordered" evidence="1">
    <location>
        <begin position="151"/>
        <end position="189"/>
    </location>
</feature>
<keyword evidence="4" id="KW-1185">Reference proteome</keyword>
<keyword evidence="2" id="KW-0732">Signal</keyword>
<evidence type="ECO:0008006" key="5">
    <source>
        <dbReference type="Google" id="ProtNLM"/>
    </source>
</evidence>
<protein>
    <recommendedName>
        <fullName evidence="5">DUF305 domain-containing protein</fullName>
    </recommendedName>
</protein>
<evidence type="ECO:0000256" key="2">
    <source>
        <dbReference type="SAM" id="SignalP"/>
    </source>
</evidence>
<evidence type="ECO:0000256" key="1">
    <source>
        <dbReference type="SAM" id="MobiDB-lite"/>
    </source>
</evidence>
<reference evidence="3 4" key="1">
    <citation type="submission" date="2018-05" db="EMBL/GenBank/DDBJ databases">
        <title>Nocardioides silvaticus genome.</title>
        <authorList>
            <person name="Li C."/>
            <person name="Wang G."/>
        </authorList>
    </citation>
    <scope>NUCLEOTIDE SEQUENCE [LARGE SCALE GENOMIC DNA]</scope>
    <source>
        <strain evidence="3 4">CCTCC AB 2018079</strain>
    </source>
</reference>
<dbReference type="Proteomes" id="UP000245507">
    <property type="component" value="Unassembled WGS sequence"/>
</dbReference>
<evidence type="ECO:0000313" key="3">
    <source>
        <dbReference type="EMBL" id="PWN04592.1"/>
    </source>
</evidence>
<comment type="caution">
    <text evidence="3">The sequence shown here is derived from an EMBL/GenBank/DDBJ whole genome shotgun (WGS) entry which is preliminary data.</text>
</comment>
<gene>
    <name evidence="3" type="ORF">DJ010_02895</name>
</gene>
<dbReference type="EMBL" id="QGDD01000001">
    <property type="protein sequence ID" value="PWN04592.1"/>
    <property type="molecule type" value="Genomic_DNA"/>
</dbReference>
<evidence type="ECO:0000313" key="4">
    <source>
        <dbReference type="Proteomes" id="UP000245507"/>
    </source>
</evidence>
<feature type="signal peptide" evidence="2">
    <location>
        <begin position="1"/>
        <end position="22"/>
    </location>
</feature>
<name>A0A316TQT3_9ACTN</name>
<feature type="chain" id="PRO_5039420623" description="DUF305 domain-containing protein" evidence="2">
    <location>
        <begin position="23"/>
        <end position="206"/>
    </location>
</feature>
<organism evidence="3 4">
    <name type="scientific">Nocardioides silvaticus</name>
    <dbReference type="NCBI Taxonomy" id="2201891"/>
    <lineage>
        <taxon>Bacteria</taxon>
        <taxon>Bacillati</taxon>
        <taxon>Actinomycetota</taxon>
        <taxon>Actinomycetes</taxon>
        <taxon>Propionibacteriales</taxon>
        <taxon>Nocardioidaceae</taxon>
        <taxon>Nocardioides</taxon>
    </lineage>
</organism>
<dbReference type="AlphaFoldDB" id="A0A316TQT3"/>
<sequence length="206" mass="21327">MRRAAAAAVAAATLLLPGCSDGGDLPDSDAFRDCLTEAGADPGELDSPEARADAFADPRALDCVTSLEVEEQRDLLSDVFTTEELAAALAAWVAHTAETAEDAARTAGTLARAGGDPDEPKVAGGALDELVAVAIRHQEGRSAFYEEWSEDAEAQASVPDADPVSGPSLYLDWLEGHGPGSPEQEEAAEIRALQEQVAAAREEAAG</sequence>
<dbReference type="OrthoDB" id="9869239at2"/>
<proteinExistence type="predicted"/>
<accession>A0A316TQT3</accession>
<dbReference type="RefSeq" id="WP_109692096.1">
    <property type="nucleotide sequence ID" value="NZ_QGDD01000001.1"/>
</dbReference>